<evidence type="ECO:0000256" key="1">
    <source>
        <dbReference type="ARBA" id="ARBA00023015"/>
    </source>
</evidence>
<dbReference type="SMART" id="SM00418">
    <property type="entry name" value="HTH_ARSR"/>
    <property type="match status" value="1"/>
</dbReference>
<evidence type="ECO:0000256" key="2">
    <source>
        <dbReference type="ARBA" id="ARBA00023125"/>
    </source>
</evidence>
<dbReference type="PROSITE" id="PS50987">
    <property type="entry name" value="HTH_ARSR_2"/>
    <property type="match status" value="1"/>
</dbReference>
<name>A0ABY7WT21_9LACO</name>
<dbReference type="InterPro" id="IPR036388">
    <property type="entry name" value="WH-like_DNA-bd_sf"/>
</dbReference>
<evidence type="ECO:0000313" key="5">
    <source>
        <dbReference type="EMBL" id="WDF83307.1"/>
    </source>
</evidence>
<dbReference type="SUPFAM" id="SSF46785">
    <property type="entry name" value="Winged helix' DNA-binding domain"/>
    <property type="match status" value="1"/>
</dbReference>
<dbReference type="Gene3D" id="1.10.10.10">
    <property type="entry name" value="Winged helix-like DNA-binding domain superfamily/Winged helix DNA-binding domain"/>
    <property type="match status" value="1"/>
</dbReference>
<dbReference type="InterPro" id="IPR036390">
    <property type="entry name" value="WH_DNA-bd_sf"/>
</dbReference>
<feature type="domain" description="HTH arsR-type" evidence="4">
    <location>
        <begin position="13"/>
        <end position="107"/>
    </location>
</feature>
<dbReference type="InterPro" id="IPR001845">
    <property type="entry name" value="HTH_ArsR_DNA-bd_dom"/>
</dbReference>
<dbReference type="EMBL" id="CP117884">
    <property type="protein sequence ID" value="WDF83307.1"/>
    <property type="molecule type" value="Genomic_DNA"/>
</dbReference>
<keyword evidence="2" id="KW-0238">DNA-binding</keyword>
<dbReference type="PANTHER" id="PTHR43132">
    <property type="entry name" value="ARSENICAL RESISTANCE OPERON REPRESSOR ARSR-RELATED"/>
    <property type="match status" value="1"/>
</dbReference>
<gene>
    <name evidence="5" type="ORF">PQ472_03445</name>
</gene>
<protein>
    <submittedName>
        <fullName evidence="5">Metalloregulator ArsR/SmtB family transcription factor</fullName>
    </submittedName>
</protein>
<evidence type="ECO:0000256" key="3">
    <source>
        <dbReference type="ARBA" id="ARBA00023163"/>
    </source>
</evidence>
<keyword evidence="3" id="KW-0804">Transcription</keyword>
<dbReference type="PRINTS" id="PR00778">
    <property type="entry name" value="HTHARSR"/>
</dbReference>
<evidence type="ECO:0000259" key="4">
    <source>
        <dbReference type="PROSITE" id="PS50987"/>
    </source>
</evidence>
<dbReference type="CDD" id="cd00090">
    <property type="entry name" value="HTH_ARSR"/>
    <property type="match status" value="1"/>
</dbReference>
<dbReference type="InterPro" id="IPR051011">
    <property type="entry name" value="Metal_resp_trans_reg"/>
</dbReference>
<proteinExistence type="predicted"/>
<dbReference type="NCBIfam" id="NF033788">
    <property type="entry name" value="HTH_metalloreg"/>
    <property type="match status" value="1"/>
</dbReference>
<keyword evidence="6" id="KW-1185">Reference proteome</keyword>
<dbReference type="Proteomes" id="UP001220377">
    <property type="component" value="Chromosome"/>
</dbReference>
<evidence type="ECO:0000313" key="6">
    <source>
        <dbReference type="Proteomes" id="UP001220377"/>
    </source>
</evidence>
<dbReference type="InterPro" id="IPR011991">
    <property type="entry name" value="ArsR-like_HTH"/>
</dbReference>
<sequence>MSKDSDLSNIEMIDEKHLAESERIFKILSNGTRLQMLKMLEERELNVGELEELLGVEQSVVSHQLATLRQHQLVDARREGKSMYYRLDDPHILDVVNEMLEHADHVIRGRKHGE</sequence>
<dbReference type="PANTHER" id="PTHR43132:SF6">
    <property type="entry name" value="HTH-TYPE TRANSCRIPTIONAL REPRESSOR CZRA"/>
    <property type="match status" value="1"/>
</dbReference>
<accession>A0ABY7WT21</accession>
<dbReference type="Pfam" id="PF01022">
    <property type="entry name" value="HTH_5"/>
    <property type="match status" value="1"/>
</dbReference>
<reference evidence="5 6" key="1">
    <citation type="submission" date="2023-02" db="EMBL/GenBank/DDBJ databases">
        <title>Genome sequence of Lacticaseibacillus sp. KACC 23028.</title>
        <authorList>
            <person name="Kim S."/>
            <person name="Heo J."/>
            <person name="Kwon S.-W."/>
        </authorList>
    </citation>
    <scope>NUCLEOTIDE SEQUENCE [LARGE SCALE GENOMIC DNA]</scope>
    <source>
        <strain evidence="5 6">KACC 23028</strain>
    </source>
</reference>
<organism evidence="5 6">
    <name type="scientific">Lacticaseibacillus pabuli</name>
    <dbReference type="NCBI Taxonomy" id="3025672"/>
    <lineage>
        <taxon>Bacteria</taxon>
        <taxon>Bacillati</taxon>
        <taxon>Bacillota</taxon>
        <taxon>Bacilli</taxon>
        <taxon>Lactobacillales</taxon>
        <taxon>Lactobacillaceae</taxon>
        <taxon>Lacticaseibacillus</taxon>
    </lineage>
</organism>
<dbReference type="RefSeq" id="WP_274261371.1">
    <property type="nucleotide sequence ID" value="NZ_CP117884.1"/>
</dbReference>
<keyword evidence="1" id="KW-0805">Transcription regulation</keyword>